<gene>
    <name evidence="2" type="ORF">GCM10010387_29210</name>
</gene>
<name>A0A918Q499_9ACTN</name>
<evidence type="ECO:0000313" key="3">
    <source>
        <dbReference type="Proteomes" id="UP000630936"/>
    </source>
</evidence>
<organism evidence="2 3">
    <name type="scientific">Streptomyces inusitatus</name>
    <dbReference type="NCBI Taxonomy" id="68221"/>
    <lineage>
        <taxon>Bacteria</taxon>
        <taxon>Bacillati</taxon>
        <taxon>Actinomycetota</taxon>
        <taxon>Actinomycetes</taxon>
        <taxon>Kitasatosporales</taxon>
        <taxon>Streptomycetaceae</taxon>
        <taxon>Streptomyces</taxon>
    </lineage>
</organism>
<dbReference type="AlphaFoldDB" id="A0A918Q499"/>
<dbReference type="EMBL" id="BMWG01000007">
    <property type="protein sequence ID" value="GGZ33236.1"/>
    <property type="molecule type" value="Genomic_DNA"/>
</dbReference>
<accession>A0A918Q499</accession>
<evidence type="ECO:0000256" key="1">
    <source>
        <dbReference type="SAM" id="MobiDB-lite"/>
    </source>
</evidence>
<dbReference type="Proteomes" id="UP000630936">
    <property type="component" value="Unassembled WGS sequence"/>
</dbReference>
<protein>
    <submittedName>
        <fullName evidence="2">Uncharacterized protein</fullName>
    </submittedName>
</protein>
<dbReference type="RefSeq" id="WP_190123494.1">
    <property type="nucleotide sequence ID" value="NZ_BMWG01000007.1"/>
</dbReference>
<sequence length="51" mass="5267">MPGNHKPDSEPTGTSGETVPESDGDHQDESARTVVPAESLDVADLTGFLTA</sequence>
<reference evidence="2" key="2">
    <citation type="submission" date="2020-09" db="EMBL/GenBank/DDBJ databases">
        <authorList>
            <person name="Sun Q."/>
            <person name="Ohkuma M."/>
        </authorList>
    </citation>
    <scope>NUCLEOTIDE SEQUENCE</scope>
    <source>
        <strain evidence="2">JCM 4988</strain>
    </source>
</reference>
<comment type="caution">
    <text evidence="2">The sequence shown here is derived from an EMBL/GenBank/DDBJ whole genome shotgun (WGS) entry which is preliminary data.</text>
</comment>
<keyword evidence="3" id="KW-1185">Reference proteome</keyword>
<reference evidence="2" key="1">
    <citation type="journal article" date="2014" name="Int. J. Syst. Evol. Microbiol.">
        <title>Complete genome sequence of Corynebacterium casei LMG S-19264T (=DSM 44701T), isolated from a smear-ripened cheese.</title>
        <authorList>
            <consortium name="US DOE Joint Genome Institute (JGI-PGF)"/>
            <person name="Walter F."/>
            <person name="Albersmeier A."/>
            <person name="Kalinowski J."/>
            <person name="Ruckert C."/>
        </authorList>
    </citation>
    <scope>NUCLEOTIDE SEQUENCE</scope>
    <source>
        <strain evidence="2">JCM 4988</strain>
    </source>
</reference>
<feature type="region of interest" description="Disordered" evidence="1">
    <location>
        <begin position="1"/>
        <end position="38"/>
    </location>
</feature>
<proteinExistence type="predicted"/>
<evidence type="ECO:0000313" key="2">
    <source>
        <dbReference type="EMBL" id="GGZ33236.1"/>
    </source>
</evidence>